<gene>
    <name evidence="1" type="ORF">GIS00_09645</name>
</gene>
<protein>
    <recommendedName>
        <fullName evidence="3">Thioesterase</fullName>
    </recommendedName>
</protein>
<keyword evidence="2" id="KW-1185">Reference proteome</keyword>
<evidence type="ECO:0000313" key="2">
    <source>
        <dbReference type="Proteomes" id="UP000460221"/>
    </source>
</evidence>
<reference evidence="1 2" key="1">
    <citation type="submission" date="2019-11" db="EMBL/GenBank/DDBJ databases">
        <authorList>
            <person name="Jiang L.-Q."/>
        </authorList>
    </citation>
    <scope>NUCLEOTIDE SEQUENCE [LARGE SCALE GENOMIC DNA]</scope>
    <source>
        <strain evidence="1 2">YIM 132087</strain>
    </source>
</reference>
<sequence length="164" mass="18286">MTGRPPAPELSAALAVPPTMDLLVGPDRLDINGHMGFRHYFDLASEAMRPLFEQQLEVDGPYRLERRLGFFVVEHRLRYLAEVHAGHRVTAHAAIAAVGRRSMEIRTILVNRTTDAVSYVMDAQFVHIDLRTRASAPFPPDLERRLRAATAGAAEPAGRDQHNV</sequence>
<dbReference type="Pfam" id="PF13279">
    <property type="entry name" value="4HBT_2"/>
    <property type="match status" value="1"/>
</dbReference>
<dbReference type="AlphaFoldDB" id="A0A7K1FJD6"/>
<evidence type="ECO:0000313" key="1">
    <source>
        <dbReference type="EMBL" id="MTD14208.1"/>
    </source>
</evidence>
<name>A0A7K1FJD6_9ACTN</name>
<dbReference type="Gene3D" id="3.10.129.10">
    <property type="entry name" value="Hotdog Thioesterase"/>
    <property type="match status" value="1"/>
</dbReference>
<dbReference type="InterPro" id="IPR029069">
    <property type="entry name" value="HotDog_dom_sf"/>
</dbReference>
<dbReference type="CDD" id="cd00586">
    <property type="entry name" value="4HBT"/>
    <property type="match status" value="1"/>
</dbReference>
<proteinExistence type="predicted"/>
<organism evidence="1 2">
    <name type="scientific">Nakamurella alba</name>
    <dbReference type="NCBI Taxonomy" id="2665158"/>
    <lineage>
        <taxon>Bacteria</taxon>
        <taxon>Bacillati</taxon>
        <taxon>Actinomycetota</taxon>
        <taxon>Actinomycetes</taxon>
        <taxon>Nakamurellales</taxon>
        <taxon>Nakamurellaceae</taxon>
        <taxon>Nakamurella</taxon>
    </lineage>
</organism>
<dbReference type="Proteomes" id="UP000460221">
    <property type="component" value="Unassembled WGS sequence"/>
</dbReference>
<evidence type="ECO:0008006" key="3">
    <source>
        <dbReference type="Google" id="ProtNLM"/>
    </source>
</evidence>
<accession>A0A7K1FJD6</accession>
<dbReference type="EMBL" id="WLYK01000002">
    <property type="protein sequence ID" value="MTD14208.1"/>
    <property type="molecule type" value="Genomic_DNA"/>
</dbReference>
<dbReference type="SUPFAM" id="SSF54637">
    <property type="entry name" value="Thioesterase/thiol ester dehydrase-isomerase"/>
    <property type="match status" value="1"/>
</dbReference>
<comment type="caution">
    <text evidence="1">The sequence shown here is derived from an EMBL/GenBank/DDBJ whole genome shotgun (WGS) entry which is preliminary data.</text>
</comment>
<dbReference type="RefSeq" id="WP_154768212.1">
    <property type="nucleotide sequence ID" value="NZ_WLYK01000002.1"/>
</dbReference>